<dbReference type="EMBL" id="MU802037">
    <property type="protein sequence ID" value="KAJ3983040.1"/>
    <property type="molecule type" value="Genomic_DNA"/>
</dbReference>
<organism evidence="2 3">
    <name type="scientific">Lentinula detonsa</name>
    <dbReference type="NCBI Taxonomy" id="2804962"/>
    <lineage>
        <taxon>Eukaryota</taxon>
        <taxon>Fungi</taxon>
        <taxon>Dikarya</taxon>
        <taxon>Basidiomycota</taxon>
        <taxon>Agaricomycotina</taxon>
        <taxon>Agaricomycetes</taxon>
        <taxon>Agaricomycetidae</taxon>
        <taxon>Agaricales</taxon>
        <taxon>Marasmiineae</taxon>
        <taxon>Omphalotaceae</taxon>
        <taxon>Lentinula</taxon>
    </lineage>
</organism>
<gene>
    <name evidence="2" type="ORF">F5890DRAFT_1587094</name>
</gene>
<reference evidence="2" key="1">
    <citation type="submission" date="2022-08" db="EMBL/GenBank/DDBJ databases">
        <authorList>
            <consortium name="DOE Joint Genome Institute"/>
            <person name="Min B."/>
            <person name="Riley R."/>
            <person name="Sierra-Patev S."/>
            <person name="Naranjo-Ortiz M."/>
            <person name="Looney B."/>
            <person name="Konkel Z."/>
            <person name="Slot J.C."/>
            <person name="Sakamoto Y."/>
            <person name="Steenwyk J.L."/>
            <person name="Rokas A."/>
            <person name="Carro J."/>
            <person name="Camarero S."/>
            <person name="Ferreira P."/>
            <person name="Molpeceres G."/>
            <person name="Ruiz-Duenas F.J."/>
            <person name="Serrano A."/>
            <person name="Henrissat B."/>
            <person name="Drula E."/>
            <person name="Hughes K.W."/>
            <person name="Mata J.L."/>
            <person name="Ishikawa N.K."/>
            <person name="Vargas-Isla R."/>
            <person name="Ushijima S."/>
            <person name="Smith C.A."/>
            <person name="Ahrendt S."/>
            <person name="Andreopoulos W."/>
            <person name="He G."/>
            <person name="Labutti K."/>
            <person name="Lipzen A."/>
            <person name="Ng V."/>
            <person name="Sandor L."/>
            <person name="Barry K."/>
            <person name="Martinez A.T."/>
            <person name="Xiao Y."/>
            <person name="Gibbons J.G."/>
            <person name="Terashima K."/>
            <person name="Hibbett D.S."/>
            <person name="Grigoriev I.V."/>
        </authorList>
    </citation>
    <scope>NUCLEOTIDE SEQUENCE</scope>
    <source>
        <strain evidence="2">TFB7829</strain>
    </source>
</reference>
<feature type="region of interest" description="Disordered" evidence="1">
    <location>
        <begin position="118"/>
        <end position="185"/>
    </location>
</feature>
<comment type="caution">
    <text evidence="2">The sequence shown here is derived from an EMBL/GenBank/DDBJ whole genome shotgun (WGS) entry which is preliminary data.</text>
</comment>
<evidence type="ECO:0000256" key="1">
    <source>
        <dbReference type="SAM" id="MobiDB-lite"/>
    </source>
</evidence>
<sequence>MEENSMKGNSPKHSVQSKGKQREETNVAQSTAPSNNTNISNASVSTARYMEYERGIHCRVILQLLQNMDLQNSSTTLISDQGLIMNISEGTVVARELPKVVVAFSPIRDEEFEPYRKKYPAPFSEGDTVRNPTRNRPPASHDGGGGPHEPSDDGGAGDDNKDGQSSQHRSDESEPRVAVPDKFNPRSLVGIGETYSYEPKTVSEEECLNEILRNIPRPEFYYGDKDMMKFDIWVRTLVRWLNVADQCGPEARFSNSRQQWVITAVDIQRVNTLSSFLREKQENGVTI</sequence>
<feature type="compositionally biased region" description="Polar residues" evidence="1">
    <location>
        <begin position="26"/>
        <end position="40"/>
    </location>
</feature>
<feature type="region of interest" description="Disordered" evidence="1">
    <location>
        <begin position="1"/>
        <end position="40"/>
    </location>
</feature>
<dbReference type="Proteomes" id="UP001163850">
    <property type="component" value="Unassembled WGS sequence"/>
</dbReference>
<proteinExistence type="predicted"/>
<evidence type="ECO:0000313" key="2">
    <source>
        <dbReference type="EMBL" id="KAJ3983040.1"/>
    </source>
</evidence>
<evidence type="ECO:0000313" key="3">
    <source>
        <dbReference type="Proteomes" id="UP001163850"/>
    </source>
</evidence>
<protein>
    <submittedName>
        <fullName evidence="2">Uncharacterized protein</fullName>
    </submittedName>
</protein>
<feature type="compositionally biased region" description="Polar residues" evidence="1">
    <location>
        <begin position="1"/>
        <end position="18"/>
    </location>
</feature>
<name>A0AA38PWL3_9AGAR</name>
<dbReference type="AlphaFoldDB" id="A0AA38PWL3"/>
<accession>A0AA38PWL3</accession>
<feature type="compositionally biased region" description="Basic and acidic residues" evidence="1">
    <location>
        <begin position="158"/>
        <end position="175"/>
    </location>
</feature>